<sequence>MAQPPPQTTGQSLQSPQSPIPGTRPLHSQEKAGQKKQPQPNTEGRNKKTPKPQWQAPHPNASWTSMDTCTPTDNRPETPWGTPSVFHPRPPPCPPQRIGHRPNKQRGGKERAPQHAHQRGRKLPPRCRTTSVHASQADTTEQSQAA</sequence>
<evidence type="ECO:0000313" key="2">
    <source>
        <dbReference type="EMBL" id="KAK5621972.1"/>
    </source>
</evidence>
<reference evidence="2 3" key="1">
    <citation type="submission" date="2021-06" db="EMBL/GenBank/DDBJ databases">
        <authorList>
            <person name="Palmer J.M."/>
        </authorList>
    </citation>
    <scope>NUCLEOTIDE SEQUENCE [LARGE SCALE GENOMIC DNA]</scope>
    <source>
        <strain evidence="2 3">MEX-2019</strain>
        <tissue evidence="2">Muscle</tissue>
    </source>
</reference>
<name>A0AAV9SL16_9TELE</name>
<proteinExistence type="predicted"/>
<evidence type="ECO:0000313" key="3">
    <source>
        <dbReference type="Proteomes" id="UP001311232"/>
    </source>
</evidence>
<feature type="compositionally biased region" description="Polar residues" evidence="1">
    <location>
        <begin position="61"/>
        <end position="73"/>
    </location>
</feature>
<dbReference type="Proteomes" id="UP001311232">
    <property type="component" value="Unassembled WGS sequence"/>
</dbReference>
<gene>
    <name evidence="2" type="ORF">CRENBAI_014044</name>
</gene>
<feature type="region of interest" description="Disordered" evidence="1">
    <location>
        <begin position="1"/>
        <end position="146"/>
    </location>
</feature>
<dbReference type="AlphaFoldDB" id="A0AAV9SL16"/>
<organism evidence="2 3">
    <name type="scientific">Crenichthys baileyi</name>
    <name type="common">White River springfish</name>
    <dbReference type="NCBI Taxonomy" id="28760"/>
    <lineage>
        <taxon>Eukaryota</taxon>
        <taxon>Metazoa</taxon>
        <taxon>Chordata</taxon>
        <taxon>Craniata</taxon>
        <taxon>Vertebrata</taxon>
        <taxon>Euteleostomi</taxon>
        <taxon>Actinopterygii</taxon>
        <taxon>Neopterygii</taxon>
        <taxon>Teleostei</taxon>
        <taxon>Neoteleostei</taxon>
        <taxon>Acanthomorphata</taxon>
        <taxon>Ovalentaria</taxon>
        <taxon>Atherinomorphae</taxon>
        <taxon>Cyprinodontiformes</taxon>
        <taxon>Goodeidae</taxon>
        <taxon>Crenichthys</taxon>
    </lineage>
</organism>
<feature type="compositionally biased region" description="Polar residues" evidence="1">
    <location>
        <begin position="8"/>
        <end position="17"/>
    </location>
</feature>
<keyword evidence="3" id="KW-1185">Reference proteome</keyword>
<feature type="compositionally biased region" description="Polar residues" evidence="1">
    <location>
        <begin position="128"/>
        <end position="146"/>
    </location>
</feature>
<feature type="compositionally biased region" description="Basic residues" evidence="1">
    <location>
        <begin position="114"/>
        <end position="125"/>
    </location>
</feature>
<dbReference type="EMBL" id="JAHHUM010000275">
    <property type="protein sequence ID" value="KAK5621972.1"/>
    <property type="molecule type" value="Genomic_DNA"/>
</dbReference>
<feature type="non-terminal residue" evidence="2">
    <location>
        <position position="146"/>
    </location>
</feature>
<comment type="caution">
    <text evidence="2">The sequence shown here is derived from an EMBL/GenBank/DDBJ whole genome shotgun (WGS) entry which is preliminary data.</text>
</comment>
<evidence type="ECO:0000256" key="1">
    <source>
        <dbReference type="SAM" id="MobiDB-lite"/>
    </source>
</evidence>
<accession>A0AAV9SL16</accession>
<protein>
    <submittedName>
        <fullName evidence="2">Uncharacterized protein</fullName>
    </submittedName>
</protein>